<accession>A0A7W9WYL2</accession>
<reference evidence="2 3" key="1">
    <citation type="submission" date="2020-08" db="EMBL/GenBank/DDBJ databases">
        <title>The Agave Microbiome: Exploring the role of microbial communities in plant adaptations to desert environments.</title>
        <authorList>
            <person name="Partida-Martinez L.P."/>
        </authorList>
    </citation>
    <scope>NUCLEOTIDE SEQUENCE [LARGE SCALE GENOMIC DNA]</scope>
    <source>
        <strain evidence="2 3">AT3.2</strain>
    </source>
</reference>
<dbReference type="PANTHER" id="PTHR33408">
    <property type="entry name" value="TRANSPOSASE"/>
    <property type="match status" value="1"/>
</dbReference>
<name>A0A7W9WYL2_9BURK</name>
<protein>
    <recommendedName>
        <fullName evidence="1">Transposase DDE domain-containing protein</fullName>
    </recommendedName>
</protein>
<keyword evidence="3" id="KW-1185">Reference proteome</keyword>
<dbReference type="InterPro" id="IPR025668">
    <property type="entry name" value="Tnp_DDE_dom"/>
</dbReference>
<comment type="caution">
    <text evidence="2">The sequence shown here is derived from an EMBL/GenBank/DDBJ whole genome shotgun (WGS) entry which is preliminary data.</text>
</comment>
<organism evidence="2 3">
    <name type="scientific">Massilia aurea</name>
    <dbReference type="NCBI Taxonomy" id="373040"/>
    <lineage>
        <taxon>Bacteria</taxon>
        <taxon>Pseudomonadati</taxon>
        <taxon>Pseudomonadota</taxon>
        <taxon>Betaproteobacteria</taxon>
        <taxon>Burkholderiales</taxon>
        <taxon>Oxalobacteraceae</taxon>
        <taxon>Telluria group</taxon>
        <taxon>Massilia</taxon>
    </lineage>
</organism>
<dbReference type="PANTHER" id="PTHR33408:SF2">
    <property type="entry name" value="TRANSPOSASE DDE DOMAIN-CONTAINING PROTEIN"/>
    <property type="match status" value="1"/>
</dbReference>
<dbReference type="Pfam" id="PF13751">
    <property type="entry name" value="DDE_Tnp_1_6"/>
    <property type="match status" value="1"/>
</dbReference>
<evidence type="ECO:0000313" key="2">
    <source>
        <dbReference type="EMBL" id="MBB6133239.1"/>
    </source>
</evidence>
<proteinExistence type="predicted"/>
<evidence type="ECO:0000313" key="3">
    <source>
        <dbReference type="Proteomes" id="UP000540787"/>
    </source>
</evidence>
<feature type="domain" description="Transposase DDE" evidence="1">
    <location>
        <begin position="33"/>
        <end position="148"/>
    </location>
</feature>
<dbReference type="EMBL" id="JACHBX010000001">
    <property type="protein sequence ID" value="MBB6133239.1"/>
    <property type="molecule type" value="Genomic_DNA"/>
</dbReference>
<gene>
    <name evidence="2" type="ORF">HD842_001350</name>
</gene>
<dbReference type="Proteomes" id="UP000540787">
    <property type="component" value="Unassembled WGS sequence"/>
</dbReference>
<evidence type="ECO:0000259" key="1">
    <source>
        <dbReference type="Pfam" id="PF13751"/>
    </source>
</evidence>
<sequence length="213" mass="24288">MLVPATRTSNAKADDRFDKADFVYDREKNEYRCPAGQALIWRFAGVDKGMTLNRYWSSNCKTCPLKGRCTPSQQRRVTRWEHQDVLDDMQEQLERSPDAMRIRRCSVEHPFGTIKSWMGATHFMTKGLERVKIEMSLHVLAYNFKRLMSLFGVAGMIEAIKAYAFLLDLQCVFGAGAVLIRSVSSKNRHCSLITLKRRTISIGGYSSTAKACF</sequence>
<dbReference type="AlphaFoldDB" id="A0A7W9WYL2"/>